<organism evidence="1 2">
    <name type="scientific">Oryza meyeriana var. granulata</name>
    <dbReference type="NCBI Taxonomy" id="110450"/>
    <lineage>
        <taxon>Eukaryota</taxon>
        <taxon>Viridiplantae</taxon>
        <taxon>Streptophyta</taxon>
        <taxon>Embryophyta</taxon>
        <taxon>Tracheophyta</taxon>
        <taxon>Spermatophyta</taxon>
        <taxon>Magnoliopsida</taxon>
        <taxon>Liliopsida</taxon>
        <taxon>Poales</taxon>
        <taxon>Poaceae</taxon>
        <taxon>BOP clade</taxon>
        <taxon>Oryzoideae</taxon>
        <taxon>Oryzeae</taxon>
        <taxon>Oryzinae</taxon>
        <taxon>Oryza</taxon>
        <taxon>Oryza meyeriana</taxon>
    </lineage>
</organism>
<sequence>MSVVSRSLFVITMIKETNSIGVVFPLPDLPDKPRWRNLGIWLEAKISGQLPRSKSHDFPIRQMELLVTE</sequence>
<evidence type="ECO:0000313" key="1">
    <source>
        <dbReference type="EMBL" id="KAF0891556.1"/>
    </source>
</evidence>
<dbReference type="EMBL" id="SPHZ02000011">
    <property type="protein sequence ID" value="KAF0891556.1"/>
    <property type="molecule type" value="Genomic_DNA"/>
</dbReference>
<name>A0A6G1BUI3_9ORYZ</name>
<reference evidence="1 2" key="1">
    <citation type="submission" date="2019-11" db="EMBL/GenBank/DDBJ databases">
        <title>Whole genome sequence of Oryza granulata.</title>
        <authorList>
            <person name="Li W."/>
        </authorList>
    </citation>
    <scope>NUCLEOTIDE SEQUENCE [LARGE SCALE GENOMIC DNA]</scope>
    <source>
        <strain evidence="2">cv. Menghai</strain>
        <tissue evidence="1">Leaf</tissue>
    </source>
</reference>
<keyword evidence="2" id="KW-1185">Reference proteome</keyword>
<dbReference type="Proteomes" id="UP000479710">
    <property type="component" value="Unassembled WGS sequence"/>
</dbReference>
<comment type="caution">
    <text evidence="1">The sequence shown here is derived from an EMBL/GenBank/DDBJ whole genome shotgun (WGS) entry which is preliminary data.</text>
</comment>
<protein>
    <submittedName>
        <fullName evidence="1">Uncharacterized protein</fullName>
    </submittedName>
</protein>
<gene>
    <name evidence="1" type="ORF">E2562_010550</name>
</gene>
<evidence type="ECO:0000313" key="2">
    <source>
        <dbReference type="Proteomes" id="UP000479710"/>
    </source>
</evidence>
<dbReference type="AlphaFoldDB" id="A0A6G1BUI3"/>
<proteinExistence type="predicted"/>
<accession>A0A6G1BUI3</accession>